<feature type="chain" id="PRO_5030544191" evidence="1">
    <location>
        <begin position="25"/>
        <end position="507"/>
    </location>
</feature>
<dbReference type="GO" id="GO:0006508">
    <property type="term" value="P:proteolysis"/>
    <property type="evidence" value="ECO:0007669"/>
    <property type="project" value="InterPro"/>
</dbReference>
<evidence type="ECO:0000259" key="2">
    <source>
        <dbReference type="PROSITE" id="PS50106"/>
    </source>
</evidence>
<accession>A0A7X4H9I2</accession>
<dbReference type="Pfam" id="PF17820">
    <property type="entry name" value="PDZ_6"/>
    <property type="match status" value="1"/>
</dbReference>
<dbReference type="Proteomes" id="UP000450676">
    <property type="component" value="Unassembled WGS sequence"/>
</dbReference>
<dbReference type="PANTHER" id="PTHR32060:SF30">
    <property type="entry name" value="CARBOXY-TERMINAL PROCESSING PROTEASE CTPA"/>
    <property type="match status" value="1"/>
</dbReference>
<dbReference type="PROSITE" id="PS51257">
    <property type="entry name" value="PROKAR_LIPOPROTEIN"/>
    <property type="match status" value="1"/>
</dbReference>
<reference evidence="3 4" key="1">
    <citation type="submission" date="2019-12" db="EMBL/GenBank/DDBJ databases">
        <title>Novel species isolated from a subtropical stream in China.</title>
        <authorList>
            <person name="Lu H."/>
        </authorList>
    </citation>
    <scope>NUCLEOTIDE SEQUENCE [LARGE SCALE GENOMIC DNA]</scope>
    <source>
        <strain evidence="3 4">FT127W</strain>
    </source>
</reference>
<dbReference type="CDD" id="cd07561">
    <property type="entry name" value="Peptidase_S41_CPP_like"/>
    <property type="match status" value="1"/>
</dbReference>
<dbReference type="PANTHER" id="PTHR32060">
    <property type="entry name" value="TAIL-SPECIFIC PROTEASE"/>
    <property type="match status" value="1"/>
</dbReference>
<dbReference type="Gene3D" id="3.30.750.170">
    <property type="match status" value="1"/>
</dbReference>
<dbReference type="InterPro" id="IPR029045">
    <property type="entry name" value="ClpP/crotonase-like_dom_sf"/>
</dbReference>
<dbReference type="PROSITE" id="PS50106">
    <property type="entry name" value="PDZ"/>
    <property type="match status" value="1"/>
</dbReference>
<proteinExistence type="predicted"/>
<dbReference type="GO" id="GO:0007165">
    <property type="term" value="P:signal transduction"/>
    <property type="evidence" value="ECO:0007669"/>
    <property type="project" value="TreeGrafter"/>
</dbReference>
<dbReference type="EMBL" id="WWCU01000005">
    <property type="protein sequence ID" value="MYN07158.1"/>
    <property type="molecule type" value="Genomic_DNA"/>
</dbReference>
<dbReference type="GO" id="GO:0004175">
    <property type="term" value="F:endopeptidase activity"/>
    <property type="evidence" value="ECO:0007669"/>
    <property type="project" value="TreeGrafter"/>
</dbReference>
<comment type="caution">
    <text evidence="3">The sequence shown here is derived from an EMBL/GenBank/DDBJ whole genome shotgun (WGS) entry which is preliminary data.</text>
</comment>
<evidence type="ECO:0000313" key="3">
    <source>
        <dbReference type="EMBL" id="MYN07158.1"/>
    </source>
</evidence>
<dbReference type="SUPFAM" id="SSF50156">
    <property type="entry name" value="PDZ domain-like"/>
    <property type="match status" value="1"/>
</dbReference>
<dbReference type="RefSeq" id="WP_161071511.1">
    <property type="nucleotide sequence ID" value="NZ_WWCU01000005.1"/>
</dbReference>
<dbReference type="AlphaFoldDB" id="A0A7X4H9I2"/>
<feature type="signal peptide" evidence="1">
    <location>
        <begin position="1"/>
        <end position="24"/>
    </location>
</feature>
<keyword evidence="4" id="KW-1185">Reference proteome</keyword>
<dbReference type="InterPro" id="IPR036034">
    <property type="entry name" value="PDZ_sf"/>
</dbReference>
<organism evidence="3 4">
    <name type="scientific">Pseudoduganella aquatica</name>
    <dbReference type="NCBI Taxonomy" id="2660641"/>
    <lineage>
        <taxon>Bacteria</taxon>
        <taxon>Pseudomonadati</taxon>
        <taxon>Pseudomonadota</taxon>
        <taxon>Betaproteobacteria</taxon>
        <taxon>Burkholderiales</taxon>
        <taxon>Oxalobacteraceae</taxon>
        <taxon>Telluria group</taxon>
        <taxon>Pseudoduganella</taxon>
    </lineage>
</organism>
<dbReference type="InterPro" id="IPR001478">
    <property type="entry name" value="PDZ"/>
</dbReference>
<dbReference type="Pfam" id="PF03572">
    <property type="entry name" value="Peptidase_S41"/>
    <property type="match status" value="1"/>
</dbReference>
<dbReference type="Gene3D" id="2.30.42.10">
    <property type="match status" value="1"/>
</dbReference>
<protein>
    <submittedName>
        <fullName evidence="3">Peptidase S41</fullName>
    </submittedName>
</protein>
<dbReference type="InterPro" id="IPR005151">
    <property type="entry name" value="Tail-specific_protease"/>
</dbReference>
<dbReference type="Gene3D" id="3.90.226.10">
    <property type="entry name" value="2-enoyl-CoA Hydratase, Chain A, domain 1"/>
    <property type="match status" value="1"/>
</dbReference>
<evidence type="ECO:0000313" key="4">
    <source>
        <dbReference type="Proteomes" id="UP000450676"/>
    </source>
</evidence>
<sequence length="507" mass="54299">MKISSLTCWAALLLLSLAGCGGDANNTGTASSTAAAVSRSAPSGMAAPALPAYSSFQNLCAAPRQSTATAFYPDRQGTLDDEKSFLRLWTDETYLWYSEVPTNNPASYSTALDYFNVLKTPLLTANGKPKDRYHFTYSSAEYDELSRGVELGYGMNWARNTGPNIPRTWTITSVLPGSPADQAGLRRGDVLNQVDFQNFVWAGDAATVAKLNAGLFPVKAGEVHEFLLARGLQKFMVFLKAAKLDVPPVQNTKVIDTPTGKVGYLTFNSHNPVSELQLIEAFRQLEDAKVNDLVLDLRYNGGGLLVIASELAYMISGGEITAGKTFEHTLVNDKGTPQTPLIFLPVSLGLNTPKPAPYLQPLPKLGLKRVTILTGPGTCSASESVINGLRGVDVEVNLIGGQTCGKPYAFVPTPNCGTTYFTIQYQGVNAKGFGDYSDGFAPTCNVADDFSRSQGDPAEGQLAAALYYREHGRCPAASTARARSGIPEPLAVPVRPPVSEIAIHTPR</sequence>
<dbReference type="InterPro" id="IPR041489">
    <property type="entry name" value="PDZ_6"/>
</dbReference>
<keyword evidence="1" id="KW-0732">Signal</keyword>
<feature type="domain" description="PDZ" evidence="2">
    <location>
        <begin position="139"/>
        <end position="195"/>
    </location>
</feature>
<name>A0A7X4H9I2_9BURK</name>
<dbReference type="GO" id="GO:0030288">
    <property type="term" value="C:outer membrane-bounded periplasmic space"/>
    <property type="evidence" value="ECO:0007669"/>
    <property type="project" value="TreeGrafter"/>
</dbReference>
<dbReference type="GO" id="GO:0008236">
    <property type="term" value="F:serine-type peptidase activity"/>
    <property type="evidence" value="ECO:0007669"/>
    <property type="project" value="InterPro"/>
</dbReference>
<gene>
    <name evidence="3" type="ORF">GTP77_07380</name>
</gene>
<dbReference type="SUPFAM" id="SSF52096">
    <property type="entry name" value="ClpP/crotonase"/>
    <property type="match status" value="1"/>
</dbReference>
<evidence type="ECO:0000256" key="1">
    <source>
        <dbReference type="SAM" id="SignalP"/>
    </source>
</evidence>